<evidence type="ECO:0000256" key="2">
    <source>
        <dbReference type="ARBA" id="ARBA00022801"/>
    </source>
</evidence>
<dbReference type="PROSITE" id="PS00501">
    <property type="entry name" value="SPASE_I_1"/>
    <property type="match status" value="1"/>
</dbReference>
<feature type="domain" description="Peptidase S24/S26A/S26B/S26C" evidence="6">
    <location>
        <begin position="96"/>
        <end position="202"/>
    </location>
</feature>
<proteinExistence type="predicted"/>
<evidence type="ECO:0000259" key="6">
    <source>
        <dbReference type="Pfam" id="PF00717"/>
    </source>
</evidence>
<dbReference type="PANTHER" id="PTHR40661:SF3">
    <property type="entry name" value="FELS-1 PROPHAGE TRANSCRIPTIONAL REGULATOR"/>
    <property type="match status" value="1"/>
</dbReference>
<dbReference type="Pfam" id="PF00717">
    <property type="entry name" value="Peptidase_S24"/>
    <property type="match status" value="1"/>
</dbReference>
<dbReference type="Proteomes" id="UP000430021">
    <property type="component" value="Unassembled WGS sequence"/>
</dbReference>
<dbReference type="Proteomes" id="UP000548685">
    <property type="component" value="Unassembled WGS sequence"/>
</dbReference>
<keyword evidence="2" id="KW-0378">Hydrolase</keyword>
<evidence type="ECO:0000313" key="8">
    <source>
        <dbReference type="EMBL" id="MXP37233.1"/>
    </source>
</evidence>
<keyword evidence="1" id="KW-0645">Protease</keyword>
<dbReference type="GO" id="GO:0016020">
    <property type="term" value="C:membrane"/>
    <property type="evidence" value="ECO:0007669"/>
    <property type="project" value="InterPro"/>
</dbReference>
<dbReference type="SUPFAM" id="SSF51306">
    <property type="entry name" value="LexA/Signal peptidase"/>
    <property type="match status" value="1"/>
</dbReference>
<keyword evidence="10" id="KW-1185">Reference proteome</keyword>
<evidence type="ECO:0000256" key="1">
    <source>
        <dbReference type="ARBA" id="ARBA00022670"/>
    </source>
</evidence>
<dbReference type="CDD" id="cd06529">
    <property type="entry name" value="S24_LexA-like"/>
    <property type="match status" value="1"/>
</dbReference>
<dbReference type="GO" id="GO:0004252">
    <property type="term" value="F:serine-type endopeptidase activity"/>
    <property type="evidence" value="ECO:0007669"/>
    <property type="project" value="InterPro"/>
</dbReference>
<dbReference type="InterPro" id="IPR036286">
    <property type="entry name" value="LexA/Signal_pep-like_sf"/>
</dbReference>
<evidence type="ECO:0000313" key="9">
    <source>
        <dbReference type="Proteomes" id="UP000430021"/>
    </source>
</evidence>
<protein>
    <submittedName>
        <fullName evidence="7">Phage repressor protein C with HTH and peptisase S24 domain</fullName>
    </submittedName>
</protein>
<comment type="caution">
    <text evidence="8">The sequence shown here is derived from an EMBL/GenBank/DDBJ whole genome shotgun (WGS) entry which is preliminary data.</text>
</comment>
<name>A0A6I4UIU2_9SPHN</name>
<sequence length="208" mass="23166">MVLIRALVDYAGVSSAQVAQKAKVNPRTIQRMKNGNAEARLSQVTLEKLHEAFPKFPGWTRAGAAALASFDEPDLVPVREIDLSYGMGATYLDVPVTEEVHHFPRAWLRRYTRSAPDKLFFAQGIGDSMEPTLHDSDLLLIDTAQRQLTSADRIWVLTYAECGMIKRLRPVPGGGVEVWSDKKEVSPFTAYDGEIEIIGRVVAVQRKL</sequence>
<dbReference type="Gene3D" id="2.10.109.10">
    <property type="entry name" value="Umud Fragment, subunit A"/>
    <property type="match status" value="1"/>
</dbReference>
<dbReference type="InterPro" id="IPR019756">
    <property type="entry name" value="Pept_S26A_signal_pept_1_Ser-AS"/>
</dbReference>
<dbReference type="InterPro" id="IPR015927">
    <property type="entry name" value="Peptidase_S24_S26A/B/C"/>
</dbReference>
<evidence type="ECO:0000313" key="7">
    <source>
        <dbReference type="EMBL" id="MBB3775139.1"/>
    </source>
</evidence>
<dbReference type="RefSeq" id="WP_160759389.1">
    <property type="nucleotide sequence ID" value="NZ_BAAADZ010000002.1"/>
</dbReference>
<keyword evidence="4" id="KW-0238">DNA-binding</keyword>
<dbReference type="GO" id="GO:0006508">
    <property type="term" value="P:proteolysis"/>
    <property type="evidence" value="ECO:0007669"/>
    <property type="project" value="UniProtKB-KW"/>
</dbReference>
<dbReference type="AlphaFoldDB" id="A0A6I4UIU2"/>
<evidence type="ECO:0000313" key="10">
    <source>
        <dbReference type="Proteomes" id="UP000548685"/>
    </source>
</evidence>
<keyword evidence="3" id="KW-0805">Transcription regulation</keyword>
<dbReference type="Gene3D" id="1.10.260.40">
    <property type="entry name" value="lambda repressor-like DNA-binding domains"/>
    <property type="match status" value="1"/>
</dbReference>
<reference evidence="8 9" key="1">
    <citation type="submission" date="2019-12" db="EMBL/GenBank/DDBJ databases">
        <title>Genomic-based taxomic classification of the family Erythrobacteraceae.</title>
        <authorList>
            <person name="Xu L."/>
        </authorList>
    </citation>
    <scope>NUCLEOTIDE SEQUENCE [LARGE SCALE GENOMIC DNA]</scope>
    <source>
        <strain evidence="8 9">JCM 10282</strain>
    </source>
</reference>
<dbReference type="GO" id="GO:0003677">
    <property type="term" value="F:DNA binding"/>
    <property type="evidence" value="ECO:0007669"/>
    <property type="project" value="UniProtKB-KW"/>
</dbReference>
<reference evidence="7 10" key="2">
    <citation type="submission" date="2020-08" db="EMBL/GenBank/DDBJ databases">
        <title>Genomic Encyclopedia of Type Strains, Phase IV (KMG-IV): sequencing the most valuable type-strain genomes for metagenomic binning, comparative biology and taxonomic classification.</title>
        <authorList>
            <person name="Goeker M."/>
        </authorList>
    </citation>
    <scope>NUCLEOTIDE SEQUENCE [LARGE SCALE GENOMIC DNA]</scope>
    <source>
        <strain evidence="7 10">DSM 8510</strain>
    </source>
</reference>
<evidence type="ECO:0000256" key="4">
    <source>
        <dbReference type="ARBA" id="ARBA00023125"/>
    </source>
</evidence>
<accession>A0A6I4UIU2</accession>
<dbReference type="InterPro" id="IPR010982">
    <property type="entry name" value="Lambda_DNA-bd_dom_sf"/>
</dbReference>
<organism evidence="8 9">
    <name type="scientific">Erythrobacter ramosus</name>
    <dbReference type="NCBI Taxonomy" id="35811"/>
    <lineage>
        <taxon>Bacteria</taxon>
        <taxon>Pseudomonadati</taxon>
        <taxon>Pseudomonadota</taxon>
        <taxon>Alphaproteobacteria</taxon>
        <taxon>Sphingomonadales</taxon>
        <taxon>Erythrobacteraceae</taxon>
        <taxon>Erythrobacter/Porphyrobacter group</taxon>
        <taxon>Erythrobacter</taxon>
    </lineage>
</organism>
<evidence type="ECO:0000256" key="5">
    <source>
        <dbReference type="ARBA" id="ARBA00023163"/>
    </source>
</evidence>
<keyword evidence="5" id="KW-0804">Transcription</keyword>
<gene>
    <name evidence="7" type="ORF">FHS52_001082</name>
    <name evidence="8" type="ORF">GRI59_01235</name>
</gene>
<dbReference type="OrthoDB" id="6867563at2"/>
<dbReference type="InterPro" id="IPR039418">
    <property type="entry name" value="LexA-like"/>
</dbReference>
<evidence type="ECO:0000256" key="3">
    <source>
        <dbReference type="ARBA" id="ARBA00023015"/>
    </source>
</evidence>
<dbReference type="PANTHER" id="PTHR40661">
    <property type="match status" value="1"/>
</dbReference>
<dbReference type="EMBL" id="JACICE010000001">
    <property type="protein sequence ID" value="MBB3775139.1"/>
    <property type="molecule type" value="Genomic_DNA"/>
</dbReference>
<dbReference type="EMBL" id="WTYB01000001">
    <property type="protein sequence ID" value="MXP37233.1"/>
    <property type="molecule type" value="Genomic_DNA"/>
</dbReference>